<accession>A0A0L0T2G6</accession>
<gene>
    <name evidence="2" type="ORF">AMAG_13569</name>
</gene>
<reference evidence="3" key="2">
    <citation type="submission" date="2009-11" db="EMBL/GenBank/DDBJ databases">
        <title>The Genome Sequence of Allomyces macrogynus strain ATCC 38327.</title>
        <authorList>
            <consortium name="The Broad Institute Genome Sequencing Platform"/>
            <person name="Russ C."/>
            <person name="Cuomo C."/>
            <person name="Shea T."/>
            <person name="Young S.K."/>
            <person name="Zeng Q."/>
            <person name="Koehrsen M."/>
            <person name="Haas B."/>
            <person name="Borodovsky M."/>
            <person name="Guigo R."/>
            <person name="Alvarado L."/>
            <person name="Berlin A."/>
            <person name="Borenstein D."/>
            <person name="Chen Z."/>
            <person name="Engels R."/>
            <person name="Freedman E."/>
            <person name="Gellesch M."/>
            <person name="Goldberg J."/>
            <person name="Griggs A."/>
            <person name="Gujja S."/>
            <person name="Heiman D."/>
            <person name="Hepburn T."/>
            <person name="Howarth C."/>
            <person name="Jen D."/>
            <person name="Larson L."/>
            <person name="Lewis B."/>
            <person name="Mehta T."/>
            <person name="Park D."/>
            <person name="Pearson M."/>
            <person name="Roberts A."/>
            <person name="Saif S."/>
            <person name="Shenoy N."/>
            <person name="Sisk P."/>
            <person name="Stolte C."/>
            <person name="Sykes S."/>
            <person name="Walk T."/>
            <person name="White J."/>
            <person name="Yandava C."/>
            <person name="Burger G."/>
            <person name="Gray M.W."/>
            <person name="Holland P.W.H."/>
            <person name="King N."/>
            <person name="Lang F.B.F."/>
            <person name="Roger A.J."/>
            <person name="Ruiz-Trillo I."/>
            <person name="Lander E."/>
            <person name="Nusbaum C."/>
        </authorList>
    </citation>
    <scope>NUCLEOTIDE SEQUENCE [LARGE SCALE GENOMIC DNA]</scope>
    <source>
        <strain evidence="3">ATCC 38327</strain>
    </source>
</reference>
<reference evidence="2 3" key="1">
    <citation type="submission" date="2009-11" db="EMBL/GenBank/DDBJ databases">
        <title>Annotation of Allomyces macrogynus ATCC 38327.</title>
        <authorList>
            <consortium name="The Broad Institute Genome Sequencing Platform"/>
            <person name="Russ C."/>
            <person name="Cuomo C."/>
            <person name="Burger G."/>
            <person name="Gray M.W."/>
            <person name="Holland P.W.H."/>
            <person name="King N."/>
            <person name="Lang F.B.F."/>
            <person name="Roger A.J."/>
            <person name="Ruiz-Trillo I."/>
            <person name="Young S.K."/>
            <person name="Zeng Q."/>
            <person name="Gargeya S."/>
            <person name="Fitzgerald M."/>
            <person name="Haas B."/>
            <person name="Abouelleil A."/>
            <person name="Alvarado L."/>
            <person name="Arachchi H.M."/>
            <person name="Berlin A."/>
            <person name="Chapman S.B."/>
            <person name="Gearin G."/>
            <person name="Goldberg J."/>
            <person name="Griggs A."/>
            <person name="Gujja S."/>
            <person name="Hansen M."/>
            <person name="Heiman D."/>
            <person name="Howarth C."/>
            <person name="Larimer J."/>
            <person name="Lui A."/>
            <person name="MacDonald P.J.P."/>
            <person name="McCowen C."/>
            <person name="Montmayeur A."/>
            <person name="Murphy C."/>
            <person name="Neiman D."/>
            <person name="Pearson M."/>
            <person name="Priest M."/>
            <person name="Roberts A."/>
            <person name="Saif S."/>
            <person name="Shea T."/>
            <person name="Sisk P."/>
            <person name="Stolte C."/>
            <person name="Sykes S."/>
            <person name="Wortman J."/>
            <person name="Nusbaum C."/>
            <person name="Birren B."/>
        </authorList>
    </citation>
    <scope>NUCLEOTIDE SEQUENCE [LARGE SCALE GENOMIC DNA]</scope>
    <source>
        <strain evidence="2 3">ATCC 38327</strain>
    </source>
</reference>
<protein>
    <submittedName>
        <fullName evidence="2">Uncharacterized protein</fullName>
    </submittedName>
</protein>
<dbReference type="AlphaFoldDB" id="A0A0L0T2G6"/>
<dbReference type="Proteomes" id="UP000054350">
    <property type="component" value="Unassembled WGS sequence"/>
</dbReference>
<evidence type="ECO:0000313" key="2">
    <source>
        <dbReference type="EMBL" id="KNE68936.1"/>
    </source>
</evidence>
<proteinExistence type="predicted"/>
<organism evidence="2 3">
    <name type="scientific">Allomyces macrogynus (strain ATCC 38327)</name>
    <name type="common">Allomyces javanicus var. macrogynus</name>
    <dbReference type="NCBI Taxonomy" id="578462"/>
    <lineage>
        <taxon>Eukaryota</taxon>
        <taxon>Fungi</taxon>
        <taxon>Fungi incertae sedis</taxon>
        <taxon>Blastocladiomycota</taxon>
        <taxon>Blastocladiomycetes</taxon>
        <taxon>Blastocladiales</taxon>
        <taxon>Blastocladiaceae</taxon>
        <taxon>Allomyces</taxon>
    </lineage>
</organism>
<name>A0A0L0T2G6_ALLM3</name>
<sequence>MRTHARTQLCTPRPEPNPIPCLFVAAAHCTTARLTPIMIFRLSRADQHRPAFQHHRRPARRCDRAVRDVPDVAACVVHALLESADRRDCRVRVRAVPRQGARRNALTAPREHQQSEQFGEQQRVSVVGVVVRFGARREYAASDGVATWGWWLRAWAPPQGCR</sequence>
<keyword evidence="3" id="KW-1185">Reference proteome</keyword>
<evidence type="ECO:0000313" key="3">
    <source>
        <dbReference type="Proteomes" id="UP000054350"/>
    </source>
</evidence>
<dbReference type="EMBL" id="GG745358">
    <property type="protein sequence ID" value="KNE68936.1"/>
    <property type="molecule type" value="Genomic_DNA"/>
</dbReference>
<dbReference type="EMBL" id="GG745358">
    <property type="protein sequence ID" value="KNE68937.1"/>
    <property type="molecule type" value="Genomic_DNA"/>
</dbReference>
<feature type="region of interest" description="Disordered" evidence="1">
    <location>
        <begin position="100"/>
        <end position="119"/>
    </location>
</feature>
<evidence type="ECO:0000256" key="1">
    <source>
        <dbReference type="SAM" id="MobiDB-lite"/>
    </source>
</evidence>
<dbReference type="VEuPathDB" id="FungiDB:AMAG_13569"/>